<name>A0A919FD13_9XANT</name>
<evidence type="ECO:0000313" key="3">
    <source>
        <dbReference type="EMBL" id="GHH60894.1"/>
    </source>
</evidence>
<protein>
    <recommendedName>
        <fullName evidence="5">Classical arabinogalactan protein 4</fullName>
    </recommendedName>
</protein>
<reference evidence="3" key="2">
    <citation type="submission" date="2020-09" db="EMBL/GenBank/DDBJ databases">
        <authorList>
            <person name="Sun Q."/>
            <person name="Ohkuma M."/>
        </authorList>
    </citation>
    <scope>NUCLEOTIDE SEQUENCE</scope>
    <source>
        <strain evidence="3">JCM 13306</strain>
    </source>
</reference>
<keyword evidence="4" id="KW-1185">Reference proteome</keyword>
<organism evidence="3 4">
    <name type="scientific">Xanthomonas boreopolis</name>
    <dbReference type="NCBI Taxonomy" id="86183"/>
    <lineage>
        <taxon>Bacteria</taxon>
        <taxon>Pseudomonadati</taxon>
        <taxon>Pseudomonadota</taxon>
        <taxon>Gammaproteobacteria</taxon>
        <taxon>Lysobacterales</taxon>
        <taxon>Lysobacteraceae</taxon>
        <taxon>Xanthomonas</taxon>
    </lineage>
</organism>
<dbReference type="RefSeq" id="WP_218569832.1">
    <property type="nucleotide sequence ID" value="NZ_BNBA01000050.1"/>
</dbReference>
<keyword evidence="2" id="KW-0732">Signal</keyword>
<sequence>MKPLFCLMLAGLFAAGAAHAQGLQSTTPATQSRSTTRVEPVRSPAPPQRQPVPAPPPRPLVPPIPSSPDQRPQPPVPVHGASRTQDAGKAAGTVPAPAPPAKVYDRNGRLIPGMRPAGANRVLDTRTGRYYDTVPSGDGQRIVR</sequence>
<feature type="region of interest" description="Disordered" evidence="1">
    <location>
        <begin position="21"/>
        <end position="119"/>
    </location>
</feature>
<comment type="caution">
    <text evidence="3">The sequence shown here is derived from an EMBL/GenBank/DDBJ whole genome shotgun (WGS) entry which is preliminary data.</text>
</comment>
<dbReference type="EMBL" id="BNBA01000050">
    <property type="protein sequence ID" value="GHH60894.1"/>
    <property type="molecule type" value="Genomic_DNA"/>
</dbReference>
<feature type="compositionally biased region" description="Pro residues" evidence="1">
    <location>
        <begin position="43"/>
        <end position="77"/>
    </location>
</feature>
<feature type="chain" id="PRO_5037410108" description="Classical arabinogalactan protein 4" evidence="2">
    <location>
        <begin position="21"/>
        <end position="144"/>
    </location>
</feature>
<accession>A0A919FD13</accession>
<reference evidence="3" key="1">
    <citation type="journal article" date="2014" name="Int. J. Syst. Evol. Microbiol.">
        <title>Complete genome sequence of Corynebacterium casei LMG S-19264T (=DSM 44701T), isolated from a smear-ripened cheese.</title>
        <authorList>
            <consortium name="US DOE Joint Genome Institute (JGI-PGF)"/>
            <person name="Walter F."/>
            <person name="Albersmeier A."/>
            <person name="Kalinowski J."/>
            <person name="Ruckert C."/>
        </authorList>
    </citation>
    <scope>NUCLEOTIDE SEQUENCE</scope>
    <source>
        <strain evidence="3">JCM 13306</strain>
    </source>
</reference>
<gene>
    <name evidence="3" type="ORF">GCM10009090_36820</name>
</gene>
<proteinExistence type="predicted"/>
<evidence type="ECO:0000313" key="4">
    <source>
        <dbReference type="Proteomes" id="UP000623958"/>
    </source>
</evidence>
<dbReference type="Proteomes" id="UP000623958">
    <property type="component" value="Unassembled WGS sequence"/>
</dbReference>
<evidence type="ECO:0008006" key="5">
    <source>
        <dbReference type="Google" id="ProtNLM"/>
    </source>
</evidence>
<evidence type="ECO:0000256" key="2">
    <source>
        <dbReference type="SAM" id="SignalP"/>
    </source>
</evidence>
<evidence type="ECO:0000256" key="1">
    <source>
        <dbReference type="SAM" id="MobiDB-lite"/>
    </source>
</evidence>
<feature type="compositionally biased region" description="Polar residues" evidence="1">
    <location>
        <begin position="24"/>
        <end position="37"/>
    </location>
</feature>
<dbReference type="AlphaFoldDB" id="A0A919FD13"/>
<feature type="signal peptide" evidence="2">
    <location>
        <begin position="1"/>
        <end position="20"/>
    </location>
</feature>